<name>G8LZ29_ACECE</name>
<evidence type="ECO:0000313" key="2">
    <source>
        <dbReference type="Proteomes" id="UP000005435"/>
    </source>
</evidence>
<dbReference type="EMBL" id="CP003065">
    <property type="protein sequence ID" value="AEV68973.1"/>
    <property type="molecule type" value="Genomic_DNA"/>
</dbReference>
<evidence type="ECO:0000313" key="1">
    <source>
        <dbReference type="EMBL" id="AEV68973.1"/>
    </source>
</evidence>
<organism evidence="1 2">
    <name type="scientific">Acetivibrio clariflavus (strain DSM 19732 / NBRC 101661 / EBR45)</name>
    <name type="common">Clostridium clariflavum</name>
    <dbReference type="NCBI Taxonomy" id="720554"/>
    <lineage>
        <taxon>Bacteria</taxon>
        <taxon>Bacillati</taxon>
        <taxon>Bacillota</taxon>
        <taxon>Clostridia</taxon>
        <taxon>Eubacteriales</taxon>
        <taxon>Oscillospiraceae</taxon>
        <taxon>Acetivibrio</taxon>
    </lineage>
</organism>
<keyword evidence="2" id="KW-1185">Reference proteome</keyword>
<dbReference type="STRING" id="720554.Clocl_2396"/>
<protein>
    <submittedName>
        <fullName evidence="1">Uncharacterized protein</fullName>
    </submittedName>
</protein>
<sequence length="58" mass="7029">MKGHINMFITKLREKMMMYFPFIYIMHKTSYNSIGKIVIFKNSEDIYPCYFFTPFSNA</sequence>
<dbReference type="HOGENOM" id="CLU_2971284_0_0_9"/>
<dbReference type="KEGG" id="ccl:Clocl_2396"/>
<reference evidence="1 2" key="2">
    <citation type="journal article" date="2012" name="Stand. Genomic Sci.">
        <title>Complete Genome Sequence of Clostridium clariflavum DSM 19732.</title>
        <authorList>
            <person name="Izquierdo J.A."/>
            <person name="Goodwin L."/>
            <person name="Davenport K.W."/>
            <person name="Teshima H."/>
            <person name="Bruce D."/>
            <person name="Detter C."/>
            <person name="Tapia R."/>
            <person name="Han S."/>
            <person name="Land M."/>
            <person name="Hauser L."/>
            <person name="Jeffries C.D."/>
            <person name="Han J."/>
            <person name="Pitluck S."/>
            <person name="Nolan M."/>
            <person name="Chen A."/>
            <person name="Huntemann M."/>
            <person name="Mavromatis K."/>
            <person name="Mikhailova N."/>
            <person name="Liolios K."/>
            <person name="Woyke T."/>
            <person name="Lynd L.R."/>
        </authorList>
    </citation>
    <scope>NUCLEOTIDE SEQUENCE [LARGE SCALE GENOMIC DNA]</scope>
    <source>
        <strain evidence="2">DSM 19732 / NBRC 101661 / EBR45</strain>
    </source>
</reference>
<reference evidence="2" key="1">
    <citation type="submission" date="2011-12" db="EMBL/GenBank/DDBJ databases">
        <title>Complete sequence of Clostridium clariflavum DSM 19732.</title>
        <authorList>
            <consortium name="US DOE Joint Genome Institute"/>
            <person name="Lucas S."/>
            <person name="Han J."/>
            <person name="Lapidus A."/>
            <person name="Cheng J.-F."/>
            <person name="Goodwin L."/>
            <person name="Pitluck S."/>
            <person name="Peters L."/>
            <person name="Teshima H."/>
            <person name="Detter J.C."/>
            <person name="Han C."/>
            <person name="Tapia R."/>
            <person name="Land M."/>
            <person name="Hauser L."/>
            <person name="Kyrpides N."/>
            <person name="Ivanova N."/>
            <person name="Pagani I."/>
            <person name="Kitzmiller T."/>
            <person name="Lynd L."/>
            <person name="Izquierdo J."/>
            <person name="Woyke T."/>
        </authorList>
    </citation>
    <scope>NUCLEOTIDE SEQUENCE [LARGE SCALE GENOMIC DNA]</scope>
    <source>
        <strain evidence="2">DSM 19732 / NBRC 101661 / EBR45</strain>
    </source>
</reference>
<dbReference type="Proteomes" id="UP000005435">
    <property type="component" value="Chromosome"/>
</dbReference>
<gene>
    <name evidence="1" type="ordered locus">Clocl_2396</name>
</gene>
<accession>G8LZ29</accession>
<proteinExistence type="predicted"/>
<dbReference type="AlphaFoldDB" id="G8LZ29"/>